<gene>
    <name evidence="2" type="ORF">EKO27_g5284</name>
</gene>
<accession>A0A439D5Y0</accession>
<dbReference type="STRING" id="363999.A0A439D5Y0"/>
<protein>
    <submittedName>
        <fullName evidence="2">Uncharacterized protein</fullName>
    </submittedName>
</protein>
<dbReference type="Proteomes" id="UP000286045">
    <property type="component" value="Unassembled WGS sequence"/>
</dbReference>
<evidence type="ECO:0000313" key="2">
    <source>
        <dbReference type="EMBL" id="RWA09798.1"/>
    </source>
</evidence>
<feature type="compositionally biased region" description="Acidic residues" evidence="1">
    <location>
        <begin position="929"/>
        <end position="941"/>
    </location>
</feature>
<proteinExistence type="predicted"/>
<reference evidence="2 3" key="1">
    <citation type="submission" date="2018-12" db="EMBL/GenBank/DDBJ databases">
        <title>Draft genome sequence of Xylaria grammica IHI A82.</title>
        <authorList>
            <person name="Buettner E."/>
            <person name="Kellner H."/>
        </authorList>
    </citation>
    <scope>NUCLEOTIDE SEQUENCE [LARGE SCALE GENOMIC DNA]</scope>
    <source>
        <strain evidence="2 3">IHI A82</strain>
    </source>
</reference>
<feature type="compositionally biased region" description="Low complexity" evidence="1">
    <location>
        <begin position="1036"/>
        <end position="1045"/>
    </location>
</feature>
<feature type="region of interest" description="Disordered" evidence="1">
    <location>
        <begin position="925"/>
        <end position="954"/>
    </location>
</feature>
<sequence>MGIFTGGKSVAINSPRHLTLRHARRSVALNKVKRALLAAEEAPQPVLKPGEEKLNSFWAPSLEAGPIHTIEATQTISSPNQGDNDLVLNSVQKFYVDAPQFSLPEGSVYSMYPPSGYPEDHRILPHVVLSDPHLPWERSGSPKDDNKQDNRNKVPWTILVTFTQEELRLAPGALGKDFKQTSTLAVSMTVEELLGVSNIGTPVETLIDPDAPDDDPEKKKIKASKGDFIFIAPDLFKSLFSTFDSQNKRHVPQSPDTVMYKYLSHVRNINTTGMAVAGVEDVGIFAVVVGCRSGPLNNETPISVCTHLISIEGVEAMKGFPDDKKFVGLCSLHSWNHTTMPPGMLNAHDAFVSLGQTLNVLRAPDPVIQMLLESPKNLSSPVATRLSQRLQDGYSLVKYRVQTGEETVAMYRGPFTPNVVQHKEGLDKCSNSGLDLQILDREVGIMDISYSAAWQLGRTLALGDQNYAAALARLRTAIQASAMKECKIDAVRFAGDPWGFRRRFEILRDLKRTVDRLDRVHLGDSQDPPGEHVPVFLPGPPKQRWRRPRLNHRQYPYLGFSDRKIANEYPIHAKRAIQELAAAWDGSIYDETNDPVSTDWMIVLAWVMNLMFLSGVPAHYLISDPSHLEHESLRFFYIDPNWVDALVDGALSLANHMEEDRDRVAIKEAINNYIRHKSEHQTHTPQIPEYGFYLRSDLVTMFPDLKVTTLPEPTPKGALPERAPLLRHEIVADGVMLGLLDRQPGSDDFTGLRFTQPPHQQRFAVGFHLTQDNVGIDIRRQYTVSQADRERDEDRHEALKPPIEKQRSDDDNWFIWSTTPGTGTADLRMLRLPYFAEEQRRLLQEKMPTFIDDQGVTRRFFDDDTPNSALLAMQLNDPVYDFTINISDEQAKERLASLRSQSLLGRKPKDLRTLHMLAKSRIKPLFDSKDDENETVPSDEDAAPHGPATGSHYLSGASLYQRHPQYTPATHVLKDNCAPHAGSLPAYAPLRPEMRPPTWHRHPPGCHDVIPPPLAKQALSYLAMPKRLASRKAKDSSSSSSNNSPPSGPPNFACSVYTPGKAEIHMARDDDAVVPQDLIFSVLVSNTEHSDWRLVEFDIVVPLGPADPDSHRLTARYDGPGARMLSNLRFNVLPSLSHGDDGGGNKYLILRLLPRSAKGWIDVKTVEEMSFLLCLADVNQFPDSPTYLTLYTAAYYTQMYREEPREDRFTVEIDN</sequence>
<comment type="caution">
    <text evidence="2">The sequence shown here is derived from an EMBL/GenBank/DDBJ whole genome shotgun (WGS) entry which is preliminary data.</text>
</comment>
<dbReference type="EMBL" id="RYZI01000139">
    <property type="protein sequence ID" value="RWA09798.1"/>
    <property type="molecule type" value="Genomic_DNA"/>
</dbReference>
<keyword evidence="3" id="KW-1185">Reference proteome</keyword>
<dbReference type="AlphaFoldDB" id="A0A439D5Y0"/>
<name>A0A439D5Y0_9PEZI</name>
<feature type="region of interest" description="Disordered" evidence="1">
    <location>
        <begin position="1027"/>
        <end position="1054"/>
    </location>
</feature>
<evidence type="ECO:0000313" key="3">
    <source>
        <dbReference type="Proteomes" id="UP000286045"/>
    </source>
</evidence>
<organism evidence="2 3">
    <name type="scientific">Xylaria grammica</name>
    <dbReference type="NCBI Taxonomy" id="363999"/>
    <lineage>
        <taxon>Eukaryota</taxon>
        <taxon>Fungi</taxon>
        <taxon>Dikarya</taxon>
        <taxon>Ascomycota</taxon>
        <taxon>Pezizomycotina</taxon>
        <taxon>Sordariomycetes</taxon>
        <taxon>Xylariomycetidae</taxon>
        <taxon>Xylariales</taxon>
        <taxon>Xylariaceae</taxon>
        <taxon>Xylaria</taxon>
    </lineage>
</organism>
<evidence type="ECO:0000256" key="1">
    <source>
        <dbReference type="SAM" id="MobiDB-lite"/>
    </source>
</evidence>